<evidence type="ECO:0000256" key="1">
    <source>
        <dbReference type="SAM" id="MobiDB-lite"/>
    </source>
</evidence>
<dbReference type="Pfam" id="PF10157">
    <property type="entry name" value="BORCS6"/>
    <property type="match status" value="1"/>
</dbReference>
<comment type="caution">
    <text evidence="3">The sequence shown here is derived from an EMBL/GenBank/DDBJ whole genome shotgun (WGS) entry which is preliminary data.</text>
</comment>
<dbReference type="InterPro" id="IPR046465">
    <property type="entry name" value="BORCS6_C"/>
</dbReference>
<dbReference type="GO" id="GO:0032418">
    <property type="term" value="P:lysosome localization"/>
    <property type="evidence" value="ECO:0007669"/>
    <property type="project" value="TreeGrafter"/>
</dbReference>
<accession>A0A8S4NWM0</accession>
<reference evidence="3" key="1">
    <citation type="submission" date="2022-03" db="EMBL/GenBank/DDBJ databases">
        <authorList>
            <person name="Martin C."/>
        </authorList>
    </citation>
    <scope>NUCLEOTIDE SEQUENCE</scope>
</reference>
<dbReference type="Proteomes" id="UP000749559">
    <property type="component" value="Unassembled WGS sequence"/>
</dbReference>
<evidence type="ECO:0000313" key="3">
    <source>
        <dbReference type="EMBL" id="CAH1785185.1"/>
    </source>
</evidence>
<feature type="domain" description="BLOC-1-related complex subunit 6 C-terminal helix" evidence="2">
    <location>
        <begin position="350"/>
        <end position="449"/>
    </location>
</feature>
<feature type="compositionally biased region" description="Basic and acidic residues" evidence="1">
    <location>
        <begin position="1"/>
        <end position="33"/>
    </location>
</feature>
<dbReference type="GO" id="GO:0099078">
    <property type="term" value="C:BORC complex"/>
    <property type="evidence" value="ECO:0007669"/>
    <property type="project" value="TreeGrafter"/>
</dbReference>
<dbReference type="EMBL" id="CAIIXF020000005">
    <property type="protein sequence ID" value="CAH1785185.1"/>
    <property type="molecule type" value="Genomic_DNA"/>
</dbReference>
<name>A0A8S4NWM0_OWEFU</name>
<sequence length="463" mass="50804">MASKDEHSFVEHEKKSEPFPKERSSHDDTETIKSTHFQVDSDEVFSNESASDTLLQKSETTHTLTNCDSVSSRNNSVSATHDGATVGTSESDSNSATTPKVNVDISKHWHDSSDSAKLLDNEETGDINYVQYETNKDSVTEKIEEFNAKGLQGVDLSMPIGAHLGDYAITSDDQESLTSSSIRNSSSNSTDISNASSSSDGHFSSGSDYIPNGGLPRPDSLTLPRPLQSYERLREDRSEAESDDLNLPLWEEDSIEAAKRTPFPGTLVKDGEMVSYVAQDLQEMIRLSSPLSVKSTPDSSASHTPMSSHRVSRTSSLRSLSSNGSMSTSTYSTMSQSPSSLFAQSPEDMPPIDPRVVLDLELHARKVAGNLDLMMGNLKSNLHKMSAISATCLELYRDSVDHTCDSVDASIKSMYALMAKCEELSYTMTPIYKIADQIKEINRLLDIFETKIMKEEKTTGKKS</sequence>
<dbReference type="InterPro" id="IPR019314">
    <property type="entry name" value="BORCS6"/>
</dbReference>
<feature type="region of interest" description="Disordered" evidence="1">
    <location>
        <begin position="288"/>
        <end position="348"/>
    </location>
</feature>
<feature type="compositionally biased region" description="Low complexity" evidence="1">
    <location>
        <begin position="306"/>
        <end position="341"/>
    </location>
</feature>
<dbReference type="OrthoDB" id="21270at2759"/>
<gene>
    <name evidence="3" type="ORF">OFUS_LOCUS11283</name>
</gene>
<dbReference type="PANTHER" id="PTHR13440:SF7">
    <property type="entry name" value="BLOC-1 RELATED COMPLEX SUBUNIT 6"/>
    <property type="match status" value="1"/>
</dbReference>
<feature type="compositionally biased region" description="Polar residues" evidence="1">
    <location>
        <begin position="86"/>
        <end position="99"/>
    </location>
</feature>
<dbReference type="AlphaFoldDB" id="A0A8S4NWM0"/>
<feature type="compositionally biased region" description="Low complexity" evidence="1">
    <location>
        <begin position="178"/>
        <end position="207"/>
    </location>
</feature>
<feature type="compositionally biased region" description="Polar residues" evidence="1">
    <location>
        <begin position="46"/>
        <end position="79"/>
    </location>
</feature>
<organism evidence="3 4">
    <name type="scientific">Owenia fusiformis</name>
    <name type="common">Polychaete worm</name>
    <dbReference type="NCBI Taxonomy" id="6347"/>
    <lineage>
        <taxon>Eukaryota</taxon>
        <taxon>Metazoa</taxon>
        <taxon>Spiralia</taxon>
        <taxon>Lophotrochozoa</taxon>
        <taxon>Annelida</taxon>
        <taxon>Polychaeta</taxon>
        <taxon>Sedentaria</taxon>
        <taxon>Canalipalpata</taxon>
        <taxon>Sabellida</taxon>
        <taxon>Oweniida</taxon>
        <taxon>Oweniidae</taxon>
        <taxon>Owenia</taxon>
    </lineage>
</organism>
<feature type="region of interest" description="Disordered" evidence="1">
    <location>
        <begin position="1"/>
        <end position="99"/>
    </location>
</feature>
<protein>
    <recommendedName>
        <fullName evidence="2">BLOC-1-related complex subunit 6 C-terminal helix domain-containing protein</fullName>
    </recommendedName>
</protein>
<dbReference type="PANTHER" id="PTHR13440">
    <property type="entry name" value="BLOC-1 RELATED COMPLEX SUBUNIT 6"/>
    <property type="match status" value="1"/>
</dbReference>
<keyword evidence="4" id="KW-1185">Reference proteome</keyword>
<proteinExistence type="predicted"/>
<evidence type="ECO:0000313" key="4">
    <source>
        <dbReference type="Proteomes" id="UP000749559"/>
    </source>
</evidence>
<feature type="compositionally biased region" description="Polar residues" evidence="1">
    <location>
        <begin position="289"/>
        <end position="305"/>
    </location>
</feature>
<feature type="region of interest" description="Disordered" evidence="1">
    <location>
        <begin position="178"/>
        <end position="224"/>
    </location>
</feature>
<evidence type="ECO:0000259" key="2">
    <source>
        <dbReference type="Pfam" id="PF10157"/>
    </source>
</evidence>